<keyword evidence="2 7" id="KW-0813">Transport</keyword>
<evidence type="ECO:0000256" key="4">
    <source>
        <dbReference type="ARBA" id="ARBA00022692"/>
    </source>
</evidence>
<comment type="function">
    <text evidence="7">Sodium-phosphate symporter.</text>
</comment>
<dbReference type="PANTHER" id="PTHR11101">
    <property type="entry name" value="PHOSPHATE TRANSPORTER"/>
    <property type="match status" value="1"/>
</dbReference>
<evidence type="ECO:0000256" key="1">
    <source>
        <dbReference type="ARBA" id="ARBA00004141"/>
    </source>
</evidence>
<organism evidence="9 10">
    <name type="scientific">Cyclospora cayetanensis</name>
    <dbReference type="NCBI Taxonomy" id="88456"/>
    <lineage>
        <taxon>Eukaryota</taxon>
        <taxon>Sar</taxon>
        <taxon>Alveolata</taxon>
        <taxon>Apicomplexa</taxon>
        <taxon>Conoidasida</taxon>
        <taxon>Coccidia</taxon>
        <taxon>Eucoccidiorida</taxon>
        <taxon>Eimeriorina</taxon>
        <taxon>Eimeriidae</taxon>
        <taxon>Cyclospora</taxon>
    </lineage>
</organism>
<feature type="transmembrane region" description="Helical" evidence="7">
    <location>
        <begin position="56"/>
        <end position="73"/>
    </location>
</feature>
<dbReference type="GO" id="GO:0005315">
    <property type="term" value="F:phosphate transmembrane transporter activity"/>
    <property type="evidence" value="ECO:0007669"/>
    <property type="project" value="InterPro"/>
</dbReference>
<dbReference type="EMBL" id="JROU02001919">
    <property type="protein sequence ID" value="OEH74820.1"/>
    <property type="molecule type" value="Genomic_DNA"/>
</dbReference>
<proteinExistence type="inferred from homology"/>
<dbReference type="InParanoid" id="A0A1D3CUE9"/>
<dbReference type="GO" id="GO:0016020">
    <property type="term" value="C:membrane"/>
    <property type="evidence" value="ECO:0007669"/>
    <property type="project" value="UniProtKB-SubCell"/>
</dbReference>
<feature type="region of interest" description="Disordered" evidence="8">
    <location>
        <begin position="238"/>
        <end position="285"/>
    </location>
</feature>
<feature type="transmembrane region" description="Helical" evidence="7">
    <location>
        <begin position="79"/>
        <end position="102"/>
    </location>
</feature>
<dbReference type="AlphaFoldDB" id="A0A1D3CUE9"/>
<feature type="compositionally biased region" description="Polar residues" evidence="8">
    <location>
        <begin position="240"/>
        <end position="251"/>
    </location>
</feature>
<evidence type="ECO:0000256" key="7">
    <source>
        <dbReference type="RuleBase" id="RU363058"/>
    </source>
</evidence>
<dbReference type="VEuPathDB" id="ToxoDB:cyc_06963"/>
<keyword evidence="5 7" id="KW-1133">Transmembrane helix</keyword>
<keyword evidence="4 7" id="KW-0812">Transmembrane</keyword>
<dbReference type="InterPro" id="IPR001204">
    <property type="entry name" value="Phos_transporter"/>
</dbReference>
<comment type="caution">
    <text evidence="9">The sequence shown here is derived from an EMBL/GenBank/DDBJ whole genome shotgun (WGS) entry which is preliminary data.</text>
</comment>
<keyword evidence="3 7" id="KW-0592">Phosphate transport</keyword>
<feature type="transmembrane region" description="Helical" evidence="7">
    <location>
        <begin position="25"/>
        <end position="44"/>
    </location>
</feature>
<reference evidence="9 10" key="1">
    <citation type="journal article" date="2016" name="BMC Genomics">
        <title>Comparative genomics reveals Cyclospora cayetanensis possesses coccidia-like metabolism and invasion components but unique surface antigens.</title>
        <authorList>
            <person name="Liu S."/>
            <person name="Wang L."/>
            <person name="Zheng H."/>
            <person name="Xu Z."/>
            <person name="Roellig D.M."/>
            <person name="Li N."/>
            <person name="Frace M.A."/>
            <person name="Tang K."/>
            <person name="Arrowood M.J."/>
            <person name="Moss D.M."/>
            <person name="Zhang L."/>
            <person name="Feng Y."/>
            <person name="Xiao L."/>
        </authorList>
    </citation>
    <scope>NUCLEOTIDE SEQUENCE [LARGE SCALE GENOMIC DNA]</scope>
    <source>
        <strain evidence="9 10">CHN_HEN01</strain>
    </source>
</reference>
<keyword evidence="6 7" id="KW-0472">Membrane</keyword>
<feature type="transmembrane region" description="Helical" evidence="7">
    <location>
        <begin position="122"/>
        <end position="139"/>
    </location>
</feature>
<evidence type="ECO:0000313" key="10">
    <source>
        <dbReference type="Proteomes" id="UP000095192"/>
    </source>
</evidence>
<sequence length="682" mass="74925">MCVCLRSAIRHVASDFSAFEEHPSVLMLGMLCSLLGAGLWLYLANRFGLPVSTTHSIVGALLGFGLASGNVHAIKWQQIGYIVISWLVAPLAASLAGATVFLCMRTIVLRSKEPLKRAIRCLWVFIWLIVLTFSAFLVLKNPFEMDVECNQCQSGASCFSQHWEPWLCVFCFCLLQWIEELKEVQNVSPCRISQWASAHMGVAVGIAFGVSAVLTAIVSSLVYHFAFYRLRRFRRKRSEQNTMNNNPNTPGHNPERLDESGIRVDPVDTAEGSGASSVPPPDIFAAPQNACMQQQHPRLDSAFSDSSGSVLSERCDKTVKQRLYHAWKSMPWFKDIHAEGAEENEFVERLQNDVETFDVETEIFFSACQVASACMGCIAHSANDTANAVGPFAAILTLYQHGIGSSVTCPWYILLFGGLAMSMGLALLGYRVIKTVGVKLVKITPARGFSMELGAAWTVLIFSAVGIPLSTTHCAVGSTVGVGLLEPQQSPLPLREGLKTCPPRFPCLNTASVNWKLFGGMVASWIVTILFSCKGRCTPASWQPPFSRDEKLILLLPVARVLCRSSRTSSCMYMYRAEKACVLKVGDKNCLSEQVEQLSAQFFLLEPACVAMCTLALRRGESFRIRQQPFLAQLPRIAAVCISSTRLRDARRRSLRGVGSCEFQRGRLSTADAVSQGASTAL</sequence>
<comment type="subcellular location">
    <subcellularLocation>
        <location evidence="1 7">Membrane</location>
        <topology evidence="1 7">Multi-pass membrane protein</topology>
    </subcellularLocation>
</comment>
<feature type="transmembrane region" description="Helical" evidence="7">
    <location>
        <begin position="453"/>
        <end position="485"/>
    </location>
</feature>
<protein>
    <recommendedName>
        <fullName evidence="7">Phosphate transporter</fullName>
    </recommendedName>
</protein>
<keyword evidence="10" id="KW-1185">Reference proteome</keyword>
<accession>A0A1D3CUE9</accession>
<dbReference type="PANTHER" id="PTHR11101:SF80">
    <property type="entry name" value="PHOSPHATE TRANSPORTER"/>
    <property type="match status" value="1"/>
</dbReference>
<dbReference type="GO" id="GO:0035435">
    <property type="term" value="P:phosphate ion transmembrane transport"/>
    <property type="evidence" value="ECO:0007669"/>
    <property type="project" value="TreeGrafter"/>
</dbReference>
<dbReference type="Proteomes" id="UP000095192">
    <property type="component" value="Unassembled WGS sequence"/>
</dbReference>
<gene>
    <name evidence="9" type="ORF">cyc_06963</name>
</gene>
<evidence type="ECO:0000256" key="5">
    <source>
        <dbReference type="ARBA" id="ARBA00022989"/>
    </source>
</evidence>
<feature type="transmembrane region" description="Helical" evidence="7">
    <location>
        <begin position="202"/>
        <end position="228"/>
    </location>
</feature>
<dbReference type="FunCoup" id="A0A1D3CUE9">
    <property type="interactions" value="43"/>
</dbReference>
<evidence type="ECO:0000256" key="2">
    <source>
        <dbReference type="ARBA" id="ARBA00022448"/>
    </source>
</evidence>
<evidence type="ECO:0000313" key="9">
    <source>
        <dbReference type="EMBL" id="OEH74820.1"/>
    </source>
</evidence>
<comment type="similarity">
    <text evidence="7">Belongs to the inorganic phosphate transporter (PiT) (TC 2.A.20) family.</text>
</comment>
<evidence type="ECO:0000256" key="3">
    <source>
        <dbReference type="ARBA" id="ARBA00022592"/>
    </source>
</evidence>
<dbReference type="VEuPathDB" id="ToxoDB:LOC113147188"/>
<evidence type="ECO:0000256" key="6">
    <source>
        <dbReference type="ARBA" id="ARBA00023136"/>
    </source>
</evidence>
<feature type="compositionally biased region" description="Basic and acidic residues" evidence="8">
    <location>
        <begin position="253"/>
        <end position="266"/>
    </location>
</feature>
<dbReference type="Pfam" id="PF01384">
    <property type="entry name" value="PHO4"/>
    <property type="match status" value="1"/>
</dbReference>
<evidence type="ECO:0000256" key="8">
    <source>
        <dbReference type="SAM" id="MobiDB-lite"/>
    </source>
</evidence>
<feature type="transmembrane region" description="Helical" evidence="7">
    <location>
        <begin position="411"/>
        <end position="433"/>
    </location>
</feature>
<name>A0A1D3CUE9_9EIME</name>
<dbReference type="VEuPathDB" id="ToxoDB:LOC34623013"/>